<proteinExistence type="predicted"/>
<comment type="caution">
    <text evidence="1">The sequence shown here is derived from an EMBL/GenBank/DDBJ whole genome shotgun (WGS) entry which is preliminary data.</text>
</comment>
<gene>
    <name evidence="1" type="ORF">ES754_05295</name>
</gene>
<accession>A0A5C7A4I9</accession>
<dbReference type="AlphaFoldDB" id="A0A5C7A4I9"/>
<dbReference type="Proteomes" id="UP000321903">
    <property type="component" value="Unassembled WGS sequence"/>
</dbReference>
<organism evidence="1 2">
    <name type="scientific">Psychrobacter frigidicola</name>
    <dbReference type="NCBI Taxonomy" id="45611"/>
    <lineage>
        <taxon>Bacteria</taxon>
        <taxon>Pseudomonadati</taxon>
        <taxon>Pseudomonadota</taxon>
        <taxon>Gammaproteobacteria</taxon>
        <taxon>Moraxellales</taxon>
        <taxon>Moraxellaceae</taxon>
        <taxon>Psychrobacter</taxon>
    </lineage>
</organism>
<name>A0A5C7A4I9_9GAMM</name>
<sequence length="168" mass="19378">MHKFSELIEMSTLLTINSMERSYELISKELETSGSTLWVKFLQTLTLQKTIYIIGVFSFSESTLQTLLICKNGFIQAEKELKEMGETELVSKFEIYRAAINVLKHGYGRSYDYLIKNKHNLSFKVKGENEGFFEEGDVSEIVTLIEVDDQFVLDCTETIKQVFKKLGF</sequence>
<dbReference type="RefSeq" id="WP_147222713.1">
    <property type="nucleotide sequence ID" value="NZ_CAJGYY010000001.1"/>
</dbReference>
<keyword evidence="2" id="KW-1185">Reference proteome</keyword>
<dbReference type="EMBL" id="VORZ01000001">
    <property type="protein sequence ID" value="TXD98341.1"/>
    <property type="molecule type" value="Genomic_DNA"/>
</dbReference>
<protein>
    <submittedName>
        <fullName evidence="1">Uncharacterized protein</fullName>
    </submittedName>
</protein>
<evidence type="ECO:0000313" key="2">
    <source>
        <dbReference type="Proteomes" id="UP000321903"/>
    </source>
</evidence>
<evidence type="ECO:0000313" key="1">
    <source>
        <dbReference type="EMBL" id="TXD98341.1"/>
    </source>
</evidence>
<reference evidence="1 2" key="1">
    <citation type="submission" date="2019-08" db="EMBL/GenBank/DDBJ databases">
        <title>Genome sequence of Psychrobacter frigidicola ACAM304 (type strain).</title>
        <authorList>
            <person name="Bowman J.P."/>
        </authorList>
    </citation>
    <scope>NUCLEOTIDE SEQUENCE [LARGE SCALE GENOMIC DNA]</scope>
    <source>
        <strain evidence="1 2">ACAM 304</strain>
    </source>
</reference>
<dbReference type="OrthoDB" id="1354489at2"/>